<evidence type="ECO:0000313" key="2">
    <source>
        <dbReference type="EMBL" id="MFC6865710.1"/>
    </source>
</evidence>
<organism evidence="2 3">
    <name type="scientific">Haloechinothrix salitolerans</name>
    <dbReference type="NCBI Taxonomy" id="926830"/>
    <lineage>
        <taxon>Bacteria</taxon>
        <taxon>Bacillati</taxon>
        <taxon>Actinomycetota</taxon>
        <taxon>Actinomycetes</taxon>
        <taxon>Pseudonocardiales</taxon>
        <taxon>Pseudonocardiaceae</taxon>
        <taxon>Haloechinothrix</taxon>
    </lineage>
</organism>
<feature type="domain" description="TNT" evidence="1">
    <location>
        <begin position="552"/>
        <end position="636"/>
    </location>
</feature>
<comment type="caution">
    <text evidence="2">The sequence shown here is derived from an EMBL/GenBank/DDBJ whole genome shotgun (WGS) entry which is preliminary data.</text>
</comment>
<sequence>MRHQALPAVHPDAQYALWNGAPFRVTPSSSAGKVLLIAPEGQRPDGFDTTHDGAAAKLVADDDLPATFTIRTHCRFAEETFELADQHSDGVLELHWIGSDATTAAELVLTPVGEDGRFGALAKPDEIESLWQEYHGLSAPAEPGDADQRRLLRRIGRILRDLRPDGGGTTAARFRQVGGYAELEVRCVVGDVAYSLSAPPLLGHLFGELRTLMYQQDLGTWFQGTMTVTPDDNFTFDYDASSQPRWRRAPDEDGRDAARAFELELRRFPRDAKHVPPWLGARAGLPLDVTFRHAKVVDMHHPGKRPMVNRAPVPGGELRGVMTYLYRSPVVHVGDGPTPDLFAPQTAPSVPNAFHTDGTWIWPAAVPHYLRMHGVAPEAELLDHIRANSYRPPFVSRRLRETARAEVLGEPYPPQSPADLDEQDAVTEVERDDSVLPPLRASEVLSLLRKRLDELGVARESYRFGEQANDAWCLVRTSGGWRVAWCTDGEQRDVQEFAKIKAAAAHLLGVLAFHPTRALAKPHEEEHPTDWPIVPMRGEPPLTLLRGKRMVTLPAGTRLVRFGDDAGNLTHEASATFQETSLLPDRETHRTEYRLRRPLRVLTGVTLPWGGMPGGALAYLLPRPVGQHVSTGALEPVA</sequence>
<dbReference type="Pfam" id="PF14021">
    <property type="entry name" value="TNT"/>
    <property type="match status" value="1"/>
</dbReference>
<gene>
    <name evidence="2" type="ORF">ACFQGD_00970</name>
</gene>
<dbReference type="SUPFAM" id="SSF160424">
    <property type="entry name" value="BH3703-like"/>
    <property type="match status" value="1"/>
</dbReference>
<dbReference type="RefSeq" id="WP_345392301.1">
    <property type="nucleotide sequence ID" value="NZ_BAABLA010000007.1"/>
</dbReference>
<dbReference type="EMBL" id="JBHSXX010000001">
    <property type="protein sequence ID" value="MFC6865710.1"/>
    <property type="molecule type" value="Genomic_DNA"/>
</dbReference>
<accession>A0ABW2BTP7</accession>
<keyword evidence="3" id="KW-1185">Reference proteome</keyword>
<proteinExistence type="predicted"/>
<name>A0ABW2BTP7_9PSEU</name>
<evidence type="ECO:0000259" key="1">
    <source>
        <dbReference type="Pfam" id="PF14021"/>
    </source>
</evidence>
<dbReference type="InterPro" id="IPR025331">
    <property type="entry name" value="TNT"/>
</dbReference>
<dbReference type="InterPro" id="IPR036170">
    <property type="entry name" value="YezG-like_sf"/>
</dbReference>
<dbReference type="Proteomes" id="UP001596337">
    <property type="component" value="Unassembled WGS sequence"/>
</dbReference>
<reference evidence="3" key="1">
    <citation type="journal article" date="2019" name="Int. J. Syst. Evol. Microbiol.">
        <title>The Global Catalogue of Microorganisms (GCM) 10K type strain sequencing project: providing services to taxonomists for standard genome sequencing and annotation.</title>
        <authorList>
            <consortium name="The Broad Institute Genomics Platform"/>
            <consortium name="The Broad Institute Genome Sequencing Center for Infectious Disease"/>
            <person name="Wu L."/>
            <person name="Ma J."/>
        </authorList>
    </citation>
    <scope>NUCLEOTIDE SEQUENCE [LARGE SCALE GENOMIC DNA]</scope>
    <source>
        <strain evidence="3">KCTC 32255</strain>
    </source>
</reference>
<evidence type="ECO:0000313" key="3">
    <source>
        <dbReference type="Proteomes" id="UP001596337"/>
    </source>
</evidence>
<protein>
    <submittedName>
        <fullName evidence="2">TNT domain-containing protein</fullName>
    </submittedName>
</protein>